<comment type="subcellular location">
    <subcellularLocation>
        <location evidence="1">Membrane</location>
        <topology evidence="1">Multi-pass membrane protein</topology>
    </subcellularLocation>
</comment>
<dbReference type="GO" id="GO:0004721">
    <property type="term" value="F:phosphoprotein phosphatase activity"/>
    <property type="evidence" value="ECO:0000318"/>
    <property type="project" value="GO_Central"/>
</dbReference>
<dbReference type="STRING" id="88036.D8SLR6"/>
<dbReference type="HOGENOM" id="CLU_060428_0_0_1"/>
<evidence type="ECO:0000313" key="8">
    <source>
        <dbReference type="Proteomes" id="UP000001514"/>
    </source>
</evidence>
<proteinExistence type="inferred from homology"/>
<keyword evidence="8" id="KW-1185">Reference proteome</keyword>
<dbReference type="InterPro" id="IPR038350">
    <property type="entry name" value="Orai_sf"/>
</dbReference>
<protein>
    <submittedName>
        <fullName evidence="7">Uncharacterized protein</fullName>
    </submittedName>
</protein>
<keyword evidence="3 6" id="KW-0812">Transmembrane</keyword>
<evidence type="ECO:0000256" key="6">
    <source>
        <dbReference type="SAM" id="Phobius"/>
    </source>
</evidence>
<dbReference type="Pfam" id="PF07856">
    <property type="entry name" value="Orai-1"/>
    <property type="match status" value="1"/>
</dbReference>
<dbReference type="GO" id="GO:0016020">
    <property type="term" value="C:membrane"/>
    <property type="evidence" value="ECO:0007669"/>
    <property type="project" value="UniProtKB-SubCell"/>
</dbReference>
<dbReference type="EMBL" id="GL377626">
    <property type="protein sequence ID" value="EFJ14819.1"/>
    <property type="molecule type" value="Genomic_DNA"/>
</dbReference>
<comment type="similarity">
    <text evidence="2">Belongs to the Orai family.</text>
</comment>
<dbReference type="InterPro" id="IPR012446">
    <property type="entry name" value="CRAC_channel"/>
</dbReference>
<reference evidence="7 8" key="1">
    <citation type="journal article" date="2011" name="Science">
        <title>The Selaginella genome identifies genetic changes associated with the evolution of vascular plants.</title>
        <authorList>
            <person name="Banks J.A."/>
            <person name="Nishiyama T."/>
            <person name="Hasebe M."/>
            <person name="Bowman J.L."/>
            <person name="Gribskov M."/>
            <person name="dePamphilis C."/>
            <person name="Albert V.A."/>
            <person name="Aono N."/>
            <person name="Aoyama T."/>
            <person name="Ambrose B.A."/>
            <person name="Ashton N.W."/>
            <person name="Axtell M.J."/>
            <person name="Barker E."/>
            <person name="Barker M.S."/>
            <person name="Bennetzen J.L."/>
            <person name="Bonawitz N.D."/>
            <person name="Chapple C."/>
            <person name="Cheng C."/>
            <person name="Correa L.G."/>
            <person name="Dacre M."/>
            <person name="DeBarry J."/>
            <person name="Dreyer I."/>
            <person name="Elias M."/>
            <person name="Engstrom E.M."/>
            <person name="Estelle M."/>
            <person name="Feng L."/>
            <person name="Finet C."/>
            <person name="Floyd S.K."/>
            <person name="Frommer W.B."/>
            <person name="Fujita T."/>
            <person name="Gramzow L."/>
            <person name="Gutensohn M."/>
            <person name="Harholt J."/>
            <person name="Hattori M."/>
            <person name="Heyl A."/>
            <person name="Hirai T."/>
            <person name="Hiwatashi Y."/>
            <person name="Ishikawa M."/>
            <person name="Iwata M."/>
            <person name="Karol K.G."/>
            <person name="Koehler B."/>
            <person name="Kolukisaoglu U."/>
            <person name="Kubo M."/>
            <person name="Kurata T."/>
            <person name="Lalonde S."/>
            <person name="Li K."/>
            <person name="Li Y."/>
            <person name="Litt A."/>
            <person name="Lyons E."/>
            <person name="Manning G."/>
            <person name="Maruyama T."/>
            <person name="Michael T.P."/>
            <person name="Mikami K."/>
            <person name="Miyazaki S."/>
            <person name="Morinaga S."/>
            <person name="Murata T."/>
            <person name="Mueller-Roeber B."/>
            <person name="Nelson D.R."/>
            <person name="Obara M."/>
            <person name="Oguri Y."/>
            <person name="Olmstead R.G."/>
            <person name="Onodera N."/>
            <person name="Petersen B.L."/>
            <person name="Pils B."/>
            <person name="Prigge M."/>
            <person name="Rensing S.A."/>
            <person name="Riano-Pachon D.M."/>
            <person name="Roberts A.W."/>
            <person name="Sato Y."/>
            <person name="Scheller H.V."/>
            <person name="Schulz B."/>
            <person name="Schulz C."/>
            <person name="Shakirov E.V."/>
            <person name="Shibagaki N."/>
            <person name="Shinohara N."/>
            <person name="Shippen D.E."/>
            <person name="Soerensen I."/>
            <person name="Sotooka R."/>
            <person name="Sugimoto N."/>
            <person name="Sugita M."/>
            <person name="Sumikawa N."/>
            <person name="Tanurdzic M."/>
            <person name="Theissen G."/>
            <person name="Ulvskov P."/>
            <person name="Wakazuki S."/>
            <person name="Weng J.K."/>
            <person name="Willats W.W."/>
            <person name="Wipf D."/>
            <person name="Wolf P.G."/>
            <person name="Yang L."/>
            <person name="Zimmer A.D."/>
            <person name="Zhu Q."/>
            <person name="Mitros T."/>
            <person name="Hellsten U."/>
            <person name="Loque D."/>
            <person name="Otillar R."/>
            <person name="Salamov A."/>
            <person name="Schmutz J."/>
            <person name="Shapiro H."/>
            <person name="Lindquist E."/>
            <person name="Lucas S."/>
            <person name="Rokhsar D."/>
            <person name="Grigoriev I.V."/>
        </authorList>
    </citation>
    <scope>NUCLEOTIDE SEQUENCE [LARGE SCALE GENOMIC DNA]</scope>
</reference>
<keyword evidence="5 6" id="KW-0472">Membrane</keyword>
<accession>D8SLR6</accession>
<evidence type="ECO:0000256" key="4">
    <source>
        <dbReference type="ARBA" id="ARBA00022989"/>
    </source>
</evidence>
<evidence type="ECO:0000256" key="5">
    <source>
        <dbReference type="ARBA" id="ARBA00023136"/>
    </source>
</evidence>
<feature type="transmembrane region" description="Helical" evidence="6">
    <location>
        <begin position="107"/>
        <end position="131"/>
    </location>
</feature>
<dbReference type="Gene3D" id="1.20.140.140">
    <property type="entry name" value="Calcium release-activated calcium channel protein Orai"/>
    <property type="match status" value="1"/>
</dbReference>
<evidence type="ECO:0000256" key="3">
    <source>
        <dbReference type="ARBA" id="ARBA00022692"/>
    </source>
</evidence>
<keyword evidence="4 6" id="KW-1133">Transmembrane helix</keyword>
<evidence type="ECO:0000256" key="2">
    <source>
        <dbReference type="ARBA" id="ARBA00008062"/>
    </source>
</evidence>
<dbReference type="OMA" id="MAYREQE"/>
<evidence type="ECO:0000256" key="1">
    <source>
        <dbReference type="ARBA" id="ARBA00004141"/>
    </source>
</evidence>
<dbReference type="KEGG" id="smo:SELMODRAFT_423451"/>
<evidence type="ECO:0000313" key="7">
    <source>
        <dbReference type="EMBL" id="EFJ14819.1"/>
    </source>
</evidence>
<organism evidence="8">
    <name type="scientific">Selaginella moellendorffii</name>
    <name type="common">Spikemoss</name>
    <dbReference type="NCBI Taxonomy" id="88036"/>
    <lineage>
        <taxon>Eukaryota</taxon>
        <taxon>Viridiplantae</taxon>
        <taxon>Streptophyta</taxon>
        <taxon>Embryophyta</taxon>
        <taxon>Tracheophyta</taxon>
        <taxon>Lycopodiopsida</taxon>
        <taxon>Selaginellales</taxon>
        <taxon>Selaginellaceae</taxon>
        <taxon>Selaginella</taxon>
    </lineage>
</organism>
<dbReference type="eggNOG" id="ENOG502RXTH">
    <property type="taxonomic scope" value="Eukaryota"/>
</dbReference>
<dbReference type="Proteomes" id="UP000001514">
    <property type="component" value="Unassembled WGS sequence"/>
</dbReference>
<name>D8SLR6_SELML</name>
<dbReference type="AlphaFoldDB" id="D8SLR6"/>
<dbReference type="Gramene" id="EFJ14819">
    <property type="protein sequence ID" value="EFJ14819"/>
    <property type="gene ID" value="SELMODRAFT_423451"/>
</dbReference>
<gene>
    <name evidence="7" type="ORF">SELMODRAFT_423451</name>
</gene>
<feature type="transmembrane region" description="Helical" evidence="6">
    <location>
        <begin position="189"/>
        <end position="210"/>
    </location>
</feature>
<sequence length="297" mass="34158">MAYVGLSALDTWLVREWRERERAWREEDRAWRAEDMELRAEEIEARAEEAAFREEMHRFSELNRRDVEEKSEHLRSLSWITGLVTSFTMTAPVEFNTPKSIRAGRLMPYAICTAIVPTLMTTSTIICVYLLGCILRMGKSFVSEHAEEEFMALCHSYAESAAPSQPPPVPSRTFQNFWAARCKDYWNTAFSLFFWGVSFFLALLCTMGFIKFSDDRVALSFTTVIGISFVAWLGIQVKWGYYLKKEHESLNEPVSSHPVPKVLAPDDPYRWHLRPSPDWQAPVSSVTPVLEEAIAIV</sequence>
<dbReference type="InParanoid" id="D8SLR6"/>
<feature type="transmembrane region" description="Helical" evidence="6">
    <location>
        <begin position="216"/>
        <end position="235"/>
    </location>
</feature>